<dbReference type="GO" id="GO:0005096">
    <property type="term" value="F:GTPase activator activity"/>
    <property type="evidence" value="ECO:0007669"/>
    <property type="project" value="TreeGrafter"/>
</dbReference>
<dbReference type="AlphaFoldDB" id="G0UAN0"/>
<proteinExistence type="predicted"/>
<dbReference type="Gene3D" id="2.30.29.30">
    <property type="entry name" value="Pleckstrin-homology domain (PH domain)/Phosphotyrosine-binding domain (PTB)"/>
    <property type="match status" value="1"/>
</dbReference>
<dbReference type="EMBL" id="HE573027">
    <property type="protein sequence ID" value="CCC52865.1"/>
    <property type="molecule type" value="Genomic_DNA"/>
</dbReference>
<evidence type="ECO:0000259" key="1">
    <source>
        <dbReference type="PROSITE" id="PS50196"/>
    </source>
</evidence>
<dbReference type="InterPro" id="IPR000156">
    <property type="entry name" value="Ran_bind_dom"/>
</dbReference>
<gene>
    <name evidence="2" type="ORF">TVY486_1103490</name>
</gene>
<organism evidence="2">
    <name type="scientific">Trypanosoma vivax (strain Y486)</name>
    <dbReference type="NCBI Taxonomy" id="1055687"/>
    <lineage>
        <taxon>Eukaryota</taxon>
        <taxon>Discoba</taxon>
        <taxon>Euglenozoa</taxon>
        <taxon>Kinetoplastea</taxon>
        <taxon>Metakinetoplastina</taxon>
        <taxon>Trypanosomatida</taxon>
        <taxon>Trypanosomatidae</taxon>
        <taxon>Trypanosoma</taxon>
        <taxon>Duttonella</taxon>
    </lineage>
</organism>
<dbReference type="SUPFAM" id="SSF50729">
    <property type="entry name" value="PH domain-like"/>
    <property type="match status" value="1"/>
</dbReference>
<dbReference type="InterPro" id="IPR011993">
    <property type="entry name" value="PH-like_dom_sf"/>
</dbReference>
<feature type="domain" description="RanBD1" evidence="1">
    <location>
        <begin position="14"/>
        <end position="153"/>
    </location>
</feature>
<dbReference type="GO" id="GO:0005643">
    <property type="term" value="C:nuclear pore"/>
    <property type="evidence" value="ECO:0007669"/>
    <property type="project" value="TreeGrafter"/>
</dbReference>
<protein>
    <submittedName>
        <fullName evidence="2">Putative Ran-binding protein 1</fullName>
    </submittedName>
</protein>
<dbReference type="SMART" id="SM00160">
    <property type="entry name" value="RanBD"/>
    <property type="match status" value="1"/>
</dbReference>
<dbReference type="OMA" id="NVIWQDT"/>
<name>G0UAN0_TRYVY</name>
<reference evidence="2" key="1">
    <citation type="journal article" date="2012" name="Proc. Natl. Acad. Sci. U.S.A.">
        <title>Antigenic diversity is generated by distinct evolutionary mechanisms in African trypanosome species.</title>
        <authorList>
            <person name="Jackson A.P."/>
            <person name="Berry A."/>
            <person name="Aslett M."/>
            <person name="Allison H.C."/>
            <person name="Burton P."/>
            <person name="Vavrova-Anderson J."/>
            <person name="Brown R."/>
            <person name="Browne H."/>
            <person name="Corton N."/>
            <person name="Hauser H."/>
            <person name="Gamble J."/>
            <person name="Gilderthorp R."/>
            <person name="Marcello L."/>
            <person name="McQuillan J."/>
            <person name="Otto T.D."/>
            <person name="Quail M.A."/>
            <person name="Sanders M.J."/>
            <person name="van Tonder A."/>
            <person name="Ginger M.L."/>
            <person name="Field M.C."/>
            <person name="Barry J.D."/>
            <person name="Hertz-Fowler C."/>
            <person name="Berriman M."/>
        </authorList>
    </citation>
    <scope>NUCLEOTIDE SEQUENCE</scope>
    <source>
        <strain evidence="2">Y486</strain>
    </source>
</reference>
<dbReference type="CDD" id="cd00835">
    <property type="entry name" value="RanBD_family"/>
    <property type="match status" value="1"/>
</dbReference>
<dbReference type="Pfam" id="PF00638">
    <property type="entry name" value="Ran_BP1"/>
    <property type="match status" value="1"/>
</dbReference>
<sequence>MPVDNNKGDNELMEIEEVAVSDGGAARFAPVEVQTGEEKYDVLWQESAKILRFDEGENIWKERGHGVAKILKKKDSPGQFMFIFRREGVGKLAAQHFLMRGTPVRTHPQNEKALLWTAFKDYSDDEEGFPEKFVLRFTSKELADKALKAFKDAITASTV</sequence>
<dbReference type="GO" id="GO:0005737">
    <property type="term" value="C:cytoplasm"/>
    <property type="evidence" value="ECO:0007669"/>
    <property type="project" value="TreeGrafter"/>
</dbReference>
<dbReference type="PANTHER" id="PTHR23138">
    <property type="entry name" value="RAN BINDING PROTEIN"/>
    <property type="match status" value="1"/>
</dbReference>
<dbReference type="PANTHER" id="PTHR23138:SF87">
    <property type="entry name" value="E3 SUMO-PROTEIN LIGASE RANBP2"/>
    <property type="match status" value="1"/>
</dbReference>
<dbReference type="VEuPathDB" id="TriTrypDB:TvY486_1103490"/>
<dbReference type="PROSITE" id="PS50196">
    <property type="entry name" value="RANBD1"/>
    <property type="match status" value="1"/>
</dbReference>
<dbReference type="FunFam" id="2.30.29.30:FF:000488">
    <property type="entry name" value="Ran-binding protein 1, putative"/>
    <property type="match status" value="1"/>
</dbReference>
<accession>G0UAN0</accession>
<evidence type="ECO:0000313" key="2">
    <source>
        <dbReference type="EMBL" id="CCC52865.1"/>
    </source>
</evidence>
<dbReference type="InterPro" id="IPR045255">
    <property type="entry name" value="RanBP1-like"/>
</dbReference>